<dbReference type="Proteomes" id="UP000011761">
    <property type="component" value="Unassembled WGS sequence"/>
</dbReference>
<proteinExistence type="predicted"/>
<dbReference type="HOGENOM" id="CLU_707853_0_0_1"/>
<dbReference type="RefSeq" id="XP_007675047.1">
    <property type="nucleotide sequence ID" value="XM_007676857.1"/>
</dbReference>
<keyword evidence="1" id="KW-0732">Signal</keyword>
<evidence type="ECO:0008006" key="4">
    <source>
        <dbReference type="Google" id="ProtNLM"/>
    </source>
</evidence>
<evidence type="ECO:0000313" key="3">
    <source>
        <dbReference type="Proteomes" id="UP000011761"/>
    </source>
</evidence>
<accession>M2NGI0</accession>
<dbReference type="KEGG" id="bcom:BAUCODRAFT_425672"/>
<dbReference type="AlphaFoldDB" id="M2NGI0"/>
<gene>
    <name evidence="2" type="ORF">BAUCODRAFT_425672</name>
</gene>
<feature type="chain" id="PRO_5004022504" description="Extracellular membrane protein CFEM domain-containing protein" evidence="1">
    <location>
        <begin position="24"/>
        <end position="390"/>
    </location>
</feature>
<reference evidence="2 3" key="1">
    <citation type="journal article" date="2012" name="PLoS Pathog.">
        <title>Diverse lifestyles and strategies of plant pathogenesis encoded in the genomes of eighteen Dothideomycetes fungi.</title>
        <authorList>
            <person name="Ohm R.A."/>
            <person name="Feau N."/>
            <person name="Henrissat B."/>
            <person name="Schoch C.L."/>
            <person name="Horwitz B.A."/>
            <person name="Barry K.W."/>
            <person name="Condon B.J."/>
            <person name="Copeland A.C."/>
            <person name="Dhillon B."/>
            <person name="Glaser F."/>
            <person name="Hesse C.N."/>
            <person name="Kosti I."/>
            <person name="LaButti K."/>
            <person name="Lindquist E.A."/>
            <person name="Lucas S."/>
            <person name="Salamov A.A."/>
            <person name="Bradshaw R.E."/>
            <person name="Ciuffetti L."/>
            <person name="Hamelin R.C."/>
            <person name="Kema G.H.J."/>
            <person name="Lawrence C."/>
            <person name="Scott J.A."/>
            <person name="Spatafora J.W."/>
            <person name="Turgeon B.G."/>
            <person name="de Wit P.J.G.M."/>
            <person name="Zhong S."/>
            <person name="Goodwin S.B."/>
            <person name="Grigoriev I.V."/>
        </authorList>
    </citation>
    <scope>NUCLEOTIDE SEQUENCE [LARGE SCALE GENOMIC DNA]</scope>
    <source>
        <strain evidence="2 3">UAMH 10762</strain>
    </source>
</reference>
<feature type="signal peptide" evidence="1">
    <location>
        <begin position="1"/>
        <end position="23"/>
    </location>
</feature>
<dbReference type="GeneID" id="19114204"/>
<sequence length="390" mass="41137">MMRTISIISLFISLMMLTSPVSALAVVTDNTLIRPVTFLDAADKNGLTVCQISCWNKQVIGHGCTGSATLMTQNACMCGNGGYDAFMTCNSGCQNKSQASNRPSWMGCSHALDERLGAHPAGDVDVDMGKSTAAADPTTFITEVKRAPNPQIIALTPFRAAAAQAIPAVAAAHVSFPATIGPCGPPGATCNFVSDTSSTILPPSTVSMRNLTTLATSTKVSPATTTSSSSLAPLPAYVIPPPAEKRQWDACVGPDGIAEECLEPRSAAKRQWDACVGSDGIVEECWEGSTATKRDAPVIDELQWVACVGLNGVIEKCFEPSTAGKRDASITTFPYGKREWDAYVGPSGIIEECWETPTVEKRQLSLCANPDGSTYECKLCTGAFGILYLC</sequence>
<dbReference type="EMBL" id="KB445553">
    <property type="protein sequence ID" value="EMC98419.1"/>
    <property type="molecule type" value="Genomic_DNA"/>
</dbReference>
<evidence type="ECO:0000256" key="1">
    <source>
        <dbReference type="SAM" id="SignalP"/>
    </source>
</evidence>
<dbReference type="OrthoDB" id="3827698at2759"/>
<evidence type="ECO:0000313" key="2">
    <source>
        <dbReference type="EMBL" id="EMC98419.1"/>
    </source>
</evidence>
<protein>
    <recommendedName>
        <fullName evidence="4">Extracellular membrane protein CFEM domain-containing protein</fullName>
    </recommendedName>
</protein>
<keyword evidence="3" id="KW-1185">Reference proteome</keyword>
<organism evidence="2 3">
    <name type="scientific">Baudoinia panamericana (strain UAMH 10762)</name>
    <name type="common">Angels' share fungus</name>
    <name type="synonym">Baudoinia compniacensis (strain UAMH 10762)</name>
    <dbReference type="NCBI Taxonomy" id="717646"/>
    <lineage>
        <taxon>Eukaryota</taxon>
        <taxon>Fungi</taxon>
        <taxon>Dikarya</taxon>
        <taxon>Ascomycota</taxon>
        <taxon>Pezizomycotina</taxon>
        <taxon>Dothideomycetes</taxon>
        <taxon>Dothideomycetidae</taxon>
        <taxon>Mycosphaerellales</taxon>
        <taxon>Teratosphaeriaceae</taxon>
        <taxon>Baudoinia</taxon>
    </lineage>
</organism>
<name>M2NGI0_BAUPA</name>